<evidence type="ECO:0000313" key="4">
    <source>
        <dbReference type="Proteomes" id="UP000019116"/>
    </source>
</evidence>
<dbReference type="Pfam" id="PF12274">
    <property type="entry name" value="DUF3615"/>
    <property type="match status" value="1"/>
</dbReference>
<dbReference type="Gramene" id="TraesSYM7B03G04053210.1">
    <property type="protein sequence ID" value="TraesSYM7B03G04053210.1"/>
    <property type="gene ID" value="TraesSYM7B03G04053210"/>
</dbReference>
<dbReference type="PANTHER" id="PTHR33326:SF33">
    <property type="match status" value="1"/>
</dbReference>
<dbReference type="OMA" id="HAPNDHT"/>
<feature type="compositionally biased region" description="Polar residues" evidence="1">
    <location>
        <begin position="1"/>
        <end position="19"/>
    </location>
</feature>
<dbReference type="EnsemblPlants" id="TraesCS5B02G407000.1">
    <property type="protein sequence ID" value="TraesCS5B02G407000.1"/>
    <property type="gene ID" value="TraesCS5B02G407000"/>
</dbReference>
<evidence type="ECO:0000259" key="2">
    <source>
        <dbReference type="Pfam" id="PF12274"/>
    </source>
</evidence>
<dbReference type="RefSeq" id="XP_044393817.1">
    <property type="nucleotide sequence ID" value="XM_044537882.1"/>
</dbReference>
<dbReference type="Gramene" id="TraesCS5B02G407000.1">
    <property type="protein sequence ID" value="TraesCS5B02G407000.1"/>
    <property type="gene ID" value="TraesCS5B02G407000"/>
</dbReference>
<feature type="domain" description="DUF3615" evidence="2">
    <location>
        <begin position="285"/>
        <end position="386"/>
    </location>
</feature>
<dbReference type="Gramene" id="TraesCS5B03G1005500.1">
    <property type="protein sequence ID" value="TraesCS5B03G1005500.1.CDS"/>
    <property type="gene ID" value="TraesCS5B03G1005500"/>
</dbReference>
<evidence type="ECO:0000313" key="3">
    <source>
        <dbReference type="EnsemblPlants" id="TraesCS5B02G407000.1"/>
    </source>
</evidence>
<dbReference type="OrthoDB" id="10482648at2759"/>
<feature type="compositionally biased region" description="Basic and acidic residues" evidence="1">
    <location>
        <begin position="424"/>
        <end position="438"/>
    </location>
</feature>
<dbReference type="InterPro" id="IPR022059">
    <property type="entry name" value="DUF3615"/>
</dbReference>
<dbReference type="Gramene" id="TraesRN5B0100977600.1">
    <property type="protein sequence ID" value="TraesRN5B0100977600.1"/>
    <property type="gene ID" value="TraesRN5B0100977600"/>
</dbReference>
<dbReference type="Gramene" id="TraesLDM5B03G02969570.1">
    <property type="protein sequence ID" value="TraesLDM5B03G02969570.1"/>
    <property type="gene ID" value="TraesLDM5B03G02969570"/>
</dbReference>
<organism evidence="3">
    <name type="scientific">Triticum aestivum</name>
    <name type="common">Wheat</name>
    <dbReference type="NCBI Taxonomy" id="4565"/>
    <lineage>
        <taxon>Eukaryota</taxon>
        <taxon>Viridiplantae</taxon>
        <taxon>Streptophyta</taxon>
        <taxon>Embryophyta</taxon>
        <taxon>Tracheophyta</taxon>
        <taxon>Spermatophyta</taxon>
        <taxon>Magnoliopsida</taxon>
        <taxon>Liliopsida</taxon>
        <taxon>Poales</taxon>
        <taxon>Poaceae</taxon>
        <taxon>BOP clade</taxon>
        <taxon>Pooideae</taxon>
        <taxon>Triticodae</taxon>
        <taxon>Triticeae</taxon>
        <taxon>Triticinae</taxon>
        <taxon>Triticum</taxon>
    </lineage>
</organism>
<dbReference type="Gramene" id="TraesJAG5B03G02963410.1">
    <property type="protein sequence ID" value="TraesJAG5B03G02963410.1"/>
    <property type="gene ID" value="TraesJAG5B03G02963410"/>
</dbReference>
<proteinExistence type="predicted"/>
<dbReference type="Gramene" id="TraesJUL5B03G02988090.1">
    <property type="protein sequence ID" value="TraesJUL5B03G02988090.1"/>
    <property type="gene ID" value="TraesJUL5B03G02988090"/>
</dbReference>
<dbReference type="Gramene" id="TraesNOR5B03G02994820.1">
    <property type="protein sequence ID" value="TraesNOR5B03G02994820.1"/>
    <property type="gene ID" value="TraesNOR5B03G02994820"/>
</dbReference>
<dbReference type="Proteomes" id="UP000019116">
    <property type="component" value="Chromosome 5B"/>
</dbReference>
<sequence length="446" mass="50500">MPQEQDVSSSFKDLPNTRTLDGPSPRRYPVLRFDVPTIDGREIVSVDSSGIARFCVEEGPLIFVDQVDGKYYIARDRRLPGEPFESVFQLIQSAGLQLLAAFSHLPPYEEQQHVRGNASSQMPALELEASCDLPCEESSVAETGSAHSAQMLQPITATSSASVQADAAVTQEDTVHVSPPLLRFLSSSPIWGLRRGDWGYAFFYIRIDLKGSFHTYPPVGGPFQSLEQACSAIDRHLEEQRHPTMFMDQPGMSQVDKVIRQCLYWPDGTRKKLIDERRDWMRQLVQALLDKHNDYNHLLGDPTYKLKDVVCFESVHAPNDHTRLYHHINFTAKTKGADDDSNCGIEDLFFAELMWERGERIELVVSCFCVLKPTDNGRCDACDAKHPNDAAYTHQISPLGEYAKLGNIVYVGYDEDLKEEEERVRRHYEGRDDPEGMNRKLTTIQT</sequence>
<reference evidence="3" key="2">
    <citation type="submission" date="2018-10" db="UniProtKB">
        <authorList>
            <consortium name="EnsemblPlants"/>
        </authorList>
    </citation>
    <scope>IDENTIFICATION</scope>
</reference>
<dbReference type="Gramene" id="TraesMAC5B03G02964210.1">
    <property type="protein sequence ID" value="TraesMAC5B03G02964210.1"/>
    <property type="gene ID" value="TraesMAC5B03G02964210"/>
</dbReference>
<dbReference type="GeneID" id="123117028"/>
<feature type="region of interest" description="Disordered" evidence="1">
    <location>
        <begin position="1"/>
        <end position="26"/>
    </location>
</feature>
<evidence type="ECO:0000256" key="1">
    <source>
        <dbReference type="SAM" id="MobiDB-lite"/>
    </source>
</evidence>
<keyword evidence="4" id="KW-1185">Reference proteome</keyword>
<protein>
    <recommendedName>
        <fullName evidence="2">DUF3615 domain-containing protein</fullName>
    </recommendedName>
</protein>
<dbReference type="AlphaFoldDB" id="A0A3B6LU00"/>
<dbReference type="Gramene" id="TraesARI7B03G04286930.1">
    <property type="protein sequence ID" value="TraesARI7B03G04286930.1"/>
    <property type="gene ID" value="TraesARI7B03G04286930"/>
</dbReference>
<dbReference type="Gramene" id="TraesROB_scaffold_081230_01G000300.1">
    <property type="protein sequence ID" value="TraesROB_scaffold_081230_01G000300.1"/>
    <property type="gene ID" value="TraesROB_scaffold_081230_01G000300"/>
</dbReference>
<feature type="region of interest" description="Disordered" evidence="1">
    <location>
        <begin position="424"/>
        <end position="446"/>
    </location>
</feature>
<dbReference type="Gramene" id="TraesWEE_scaffold_047718_01G000100.1">
    <property type="protein sequence ID" value="TraesWEE_scaffold_047718_01G000100.1"/>
    <property type="gene ID" value="TraesWEE_scaffold_047718_01G000100"/>
</dbReference>
<dbReference type="PANTHER" id="PTHR33326">
    <property type="entry name" value="OS05G0543800 PROTEIN"/>
    <property type="match status" value="1"/>
</dbReference>
<reference evidence="3" key="1">
    <citation type="submission" date="2018-08" db="EMBL/GenBank/DDBJ databases">
        <authorList>
            <person name="Rossello M."/>
        </authorList>
    </citation>
    <scope>NUCLEOTIDE SEQUENCE [LARGE SCALE GENOMIC DNA]</scope>
    <source>
        <strain evidence="3">cv. Chinese Spring</strain>
    </source>
</reference>
<name>A0A3B6LU00_WHEAT</name>
<accession>A0A3B6LU00</accession>
<gene>
    <name evidence="3" type="primary">LOC123117028</name>
</gene>